<organism evidence="3 4">
    <name type="scientific">Uliginosibacterium flavum</name>
    <dbReference type="NCBI Taxonomy" id="1396831"/>
    <lineage>
        <taxon>Bacteria</taxon>
        <taxon>Pseudomonadati</taxon>
        <taxon>Pseudomonadota</taxon>
        <taxon>Betaproteobacteria</taxon>
        <taxon>Rhodocyclales</taxon>
        <taxon>Zoogloeaceae</taxon>
        <taxon>Uliginosibacterium</taxon>
    </lineage>
</organism>
<feature type="region of interest" description="Disordered" evidence="1">
    <location>
        <begin position="64"/>
        <end position="88"/>
    </location>
</feature>
<accession>A0ABV2TPL9</accession>
<dbReference type="InterPro" id="IPR048911">
    <property type="entry name" value="Bflower"/>
</dbReference>
<evidence type="ECO:0000313" key="3">
    <source>
        <dbReference type="EMBL" id="MET7015877.1"/>
    </source>
</evidence>
<comment type="caution">
    <text evidence="3">The sequence shown here is derived from an EMBL/GenBank/DDBJ whole genome shotgun (WGS) entry which is preliminary data.</text>
</comment>
<protein>
    <submittedName>
        <fullName evidence="3">4-fold beta flower protein</fullName>
    </submittedName>
</protein>
<sequence>MATWLFDSQGHPIVFVKDDKVFSGNGRFIGRLDDDEVWHGRYKGEIVKGDRFLYKTSKGSVIRGTPGTPGIPGIPGRPGSKSTISVPSGYRDVILEE</sequence>
<reference evidence="3 4" key="1">
    <citation type="submission" date="2024-07" db="EMBL/GenBank/DDBJ databases">
        <title>Uliginosibacterium flavum JJ3220;KACC:17644.</title>
        <authorList>
            <person name="Kim M.K."/>
        </authorList>
    </citation>
    <scope>NUCLEOTIDE SEQUENCE [LARGE SCALE GENOMIC DNA]</scope>
    <source>
        <strain evidence="3 4">KACC:17644</strain>
    </source>
</reference>
<keyword evidence="4" id="KW-1185">Reference proteome</keyword>
<evidence type="ECO:0000256" key="1">
    <source>
        <dbReference type="SAM" id="MobiDB-lite"/>
    </source>
</evidence>
<evidence type="ECO:0000313" key="4">
    <source>
        <dbReference type="Proteomes" id="UP001549691"/>
    </source>
</evidence>
<evidence type="ECO:0000259" key="2">
    <source>
        <dbReference type="Pfam" id="PF21784"/>
    </source>
</evidence>
<dbReference type="Pfam" id="PF21784">
    <property type="entry name" value="Bflower"/>
    <property type="match status" value="1"/>
</dbReference>
<proteinExistence type="predicted"/>
<name>A0ABV2TPL9_9RHOO</name>
<dbReference type="EMBL" id="JBEWZI010000023">
    <property type="protein sequence ID" value="MET7015877.1"/>
    <property type="molecule type" value="Genomic_DNA"/>
</dbReference>
<gene>
    <name evidence="3" type="ORF">ABXR19_16920</name>
</gene>
<feature type="domain" description="4-fold beta flower" evidence="2">
    <location>
        <begin position="4"/>
        <end position="79"/>
    </location>
</feature>
<dbReference type="Proteomes" id="UP001549691">
    <property type="component" value="Unassembled WGS sequence"/>
</dbReference>
<dbReference type="RefSeq" id="WP_354602335.1">
    <property type="nucleotide sequence ID" value="NZ_JBEWZI010000023.1"/>
</dbReference>